<feature type="region of interest" description="Disordered" evidence="5">
    <location>
        <begin position="291"/>
        <end position="323"/>
    </location>
</feature>
<dbReference type="Gene3D" id="1.20.1270.220">
    <property type="match status" value="1"/>
</dbReference>
<dbReference type="EMBL" id="JAUJYO010000005">
    <property type="protein sequence ID" value="KAK1316692.1"/>
    <property type="molecule type" value="Genomic_DNA"/>
</dbReference>
<dbReference type="InterPro" id="IPR036427">
    <property type="entry name" value="Bromodomain-like_sf"/>
</dbReference>
<evidence type="ECO:0000256" key="5">
    <source>
        <dbReference type="SAM" id="MobiDB-lite"/>
    </source>
</evidence>
<evidence type="ECO:0000313" key="9">
    <source>
        <dbReference type="Proteomes" id="UP001180020"/>
    </source>
</evidence>
<evidence type="ECO:0000256" key="2">
    <source>
        <dbReference type="ARBA" id="ARBA00023117"/>
    </source>
</evidence>
<dbReference type="SMART" id="SM00297">
    <property type="entry name" value="BROMO"/>
    <property type="match status" value="1"/>
</dbReference>
<dbReference type="PRINTS" id="PR00503">
    <property type="entry name" value="BROMODOMAIN"/>
</dbReference>
<gene>
    <name evidence="8" type="ORF">QJS10_CPA05g01434</name>
</gene>
<proteinExistence type="predicted"/>
<evidence type="ECO:0000256" key="3">
    <source>
        <dbReference type="ARBA" id="ARBA00023163"/>
    </source>
</evidence>
<dbReference type="AlphaFoldDB" id="A0AAV9ETM9"/>
<evidence type="ECO:0000256" key="4">
    <source>
        <dbReference type="PROSITE-ProRule" id="PRU00035"/>
    </source>
</evidence>
<keyword evidence="9" id="KW-1185">Reference proteome</keyword>
<dbReference type="PANTHER" id="PTHR45926">
    <property type="entry name" value="OSJNBA0053K19.4 PROTEIN"/>
    <property type="match status" value="1"/>
</dbReference>
<evidence type="ECO:0000259" key="6">
    <source>
        <dbReference type="PROSITE" id="PS50014"/>
    </source>
</evidence>
<dbReference type="PROSITE" id="PS51525">
    <property type="entry name" value="NET"/>
    <property type="match status" value="1"/>
</dbReference>
<sequence length="323" mass="36041">MAPSDETEQLQNPNPNPNNEDGLRQATHVTYNTTSYNRAEKANLKRKLETELNLVRACQARLESESKSLSDAMKKCKQILCNLLKQRTAWIFKEPVDAVKLGLHDYHDIVKQPMDLGTVRARLYSGQYSGPPDFASDVRLTFDNALTYNPTGHVVHEAARRMLKQFETAFSRAHNAYVRDRARVGPARRVVRIPLKGKEREMSVLEKERLVEEMMGLPAEELEAVVGFLRRRDPDLGESDDIEIDVDAMDDETLWELDRIVRLAAEKVNREEVVDVVGVEEEKEAAAEAVEVVGGGKSTSESSSSCSSGSSSESDSDSGSSSR</sequence>
<dbReference type="SUPFAM" id="SSF47370">
    <property type="entry name" value="Bromodomain"/>
    <property type="match status" value="1"/>
</dbReference>
<keyword evidence="2 4" id="KW-0103">Bromodomain</keyword>
<feature type="domain" description="NET" evidence="7">
    <location>
        <begin position="192"/>
        <end position="272"/>
    </location>
</feature>
<comment type="caution">
    <text evidence="8">The sequence shown here is derived from an EMBL/GenBank/DDBJ whole genome shotgun (WGS) entry which is preliminary data.</text>
</comment>
<protein>
    <submittedName>
        <fullName evidence="8">Uncharacterized protein</fullName>
    </submittedName>
</protein>
<dbReference type="InterPro" id="IPR001487">
    <property type="entry name" value="Bromodomain"/>
</dbReference>
<evidence type="ECO:0000313" key="8">
    <source>
        <dbReference type="EMBL" id="KAK1316692.1"/>
    </source>
</evidence>
<reference evidence="8" key="1">
    <citation type="journal article" date="2023" name="Nat. Commun.">
        <title>Diploid and tetraploid genomes of Acorus and the evolution of monocots.</title>
        <authorList>
            <person name="Ma L."/>
            <person name="Liu K.W."/>
            <person name="Li Z."/>
            <person name="Hsiao Y.Y."/>
            <person name="Qi Y."/>
            <person name="Fu T."/>
            <person name="Tang G.D."/>
            <person name="Zhang D."/>
            <person name="Sun W.H."/>
            <person name="Liu D.K."/>
            <person name="Li Y."/>
            <person name="Chen G.Z."/>
            <person name="Liu X.D."/>
            <person name="Liao X.Y."/>
            <person name="Jiang Y.T."/>
            <person name="Yu X."/>
            <person name="Hao Y."/>
            <person name="Huang J."/>
            <person name="Zhao X.W."/>
            <person name="Ke S."/>
            <person name="Chen Y.Y."/>
            <person name="Wu W.L."/>
            <person name="Hsu J.L."/>
            <person name="Lin Y.F."/>
            <person name="Huang M.D."/>
            <person name="Li C.Y."/>
            <person name="Huang L."/>
            <person name="Wang Z.W."/>
            <person name="Zhao X."/>
            <person name="Zhong W.Y."/>
            <person name="Peng D.H."/>
            <person name="Ahmad S."/>
            <person name="Lan S."/>
            <person name="Zhang J.S."/>
            <person name="Tsai W.C."/>
            <person name="Van de Peer Y."/>
            <person name="Liu Z.J."/>
        </authorList>
    </citation>
    <scope>NUCLEOTIDE SEQUENCE</scope>
    <source>
        <strain evidence="8">CP</strain>
    </source>
</reference>
<dbReference type="Pfam" id="PF00439">
    <property type="entry name" value="Bromodomain"/>
    <property type="match status" value="1"/>
</dbReference>
<reference evidence="8" key="2">
    <citation type="submission" date="2023-06" db="EMBL/GenBank/DDBJ databases">
        <authorList>
            <person name="Ma L."/>
            <person name="Liu K.-W."/>
            <person name="Li Z."/>
            <person name="Hsiao Y.-Y."/>
            <person name="Qi Y."/>
            <person name="Fu T."/>
            <person name="Tang G."/>
            <person name="Zhang D."/>
            <person name="Sun W.-H."/>
            <person name="Liu D.-K."/>
            <person name="Li Y."/>
            <person name="Chen G.-Z."/>
            <person name="Liu X.-D."/>
            <person name="Liao X.-Y."/>
            <person name="Jiang Y.-T."/>
            <person name="Yu X."/>
            <person name="Hao Y."/>
            <person name="Huang J."/>
            <person name="Zhao X.-W."/>
            <person name="Ke S."/>
            <person name="Chen Y.-Y."/>
            <person name="Wu W.-L."/>
            <person name="Hsu J.-L."/>
            <person name="Lin Y.-F."/>
            <person name="Huang M.-D."/>
            <person name="Li C.-Y."/>
            <person name="Huang L."/>
            <person name="Wang Z.-W."/>
            <person name="Zhao X."/>
            <person name="Zhong W.-Y."/>
            <person name="Peng D.-H."/>
            <person name="Ahmad S."/>
            <person name="Lan S."/>
            <person name="Zhang J.-S."/>
            <person name="Tsai W.-C."/>
            <person name="Van De Peer Y."/>
            <person name="Liu Z.-J."/>
        </authorList>
    </citation>
    <scope>NUCLEOTIDE SEQUENCE</scope>
    <source>
        <strain evidence="8">CP</strain>
        <tissue evidence="8">Leaves</tissue>
    </source>
</reference>
<dbReference type="PROSITE" id="PS50014">
    <property type="entry name" value="BROMODOMAIN_2"/>
    <property type="match status" value="1"/>
</dbReference>
<dbReference type="InterPro" id="IPR038336">
    <property type="entry name" value="NET_sf"/>
</dbReference>
<accession>A0AAV9ETM9</accession>
<name>A0AAV9ETM9_ACOCL</name>
<dbReference type="Pfam" id="PF17035">
    <property type="entry name" value="BET"/>
    <property type="match status" value="1"/>
</dbReference>
<dbReference type="Gene3D" id="1.20.920.10">
    <property type="entry name" value="Bromodomain-like"/>
    <property type="match status" value="1"/>
</dbReference>
<organism evidence="8 9">
    <name type="scientific">Acorus calamus</name>
    <name type="common">Sweet flag</name>
    <dbReference type="NCBI Taxonomy" id="4465"/>
    <lineage>
        <taxon>Eukaryota</taxon>
        <taxon>Viridiplantae</taxon>
        <taxon>Streptophyta</taxon>
        <taxon>Embryophyta</taxon>
        <taxon>Tracheophyta</taxon>
        <taxon>Spermatophyta</taxon>
        <taxon>Magnoliopsida</taxon>
        <taxon>Liliopsida</taxon>
        <taxon>Acoraceae</taxon>
        <taxon>Acorus</taxon>
    </lineage>
</organism>
<keyword evidence="1" id="KW-0805">Transcription regulation</keyword>
<feature type="domain" description="Bromo" evidence="6">
    <location>
        <begin position="84"/>
        <end position="156"/>
    </location>
</feature>
<dbReference type="Proteomes" id="UP001180020">
    <property type="component" value="Unassembled WGS sequence"/>
</dbReference>
<evidence type="ECO:0000259" key="7">
    <source>
        <dbReference type="PROSITE" id="PS51525"/>
    </source>
</evidence>
<evidence type="ECO:0000256" key="1">
    <source>
        <dbReference type="ARBA" id="ARBA00023015"/>
    </source>
</evidence>
<feature type="region of interest" description="Disordered" evidence="5">
    <location>
        <begin position="1"/>
        <end position="23"/>
    </location>
</feature>
<keyword evidence="3" id="KW-0804">Transcription</keyword>
<dbReference type="InterPro" id="IPR027353">
    <property type="entry name" value="NET_dom"/>
</dbReference>